<proteinExistence type="predicted"/>
<dbReference type="RefSeq" id="WP_067661939.1">
    <property type="nucleotide sequence ID" value="NZ_FQXG01000009.1"/>
</dbReference>
<accession>A0A1M5Z5G5</accession>
<organism evidence="1 2">
    <name type="scientific">Ferrimonas marina</name>
    <dbReference type="NCBI Taxonomy" id="299255"/>
    <lineage>
        <taxon>Bacteria</taxon>
        <taxon>Pseudomonadati</taxon>
        <taxon>Pseudomonadota</taxon>
        <taxon>Gammaproteobacteria</taxon>
        <taxon>Alteromonadales</taxon>
        <taxon>Ferrimonadaceae</taxon>
        <taxon>Ferrimonas</taxon>
    </lineage>
</organism>
<dbReference type="Proteomes" id="UP000184268">
    <property type="component" value="Unassembled WGS sequence"/>
</dbReference>
<gene>
    <name evidence="1" type="ORF">SAMN02745129_4662</name>
</gene>
<reference evidence="1 2" key="1">
    <citation type="submission" date="2016-11" db="EMBL/GenBank/DDBJ databases">
        <authorList>
            <person name="Jaros S."/>
            <person name="Januszkiewicz K."/>
            <person name="Wedrychowicz H."/>
        </authorList>
    </citation>
    <scope>NUCLEOTIDE SEQUENCE [LARGE SCALE GENOMIC DNA]</scope>
    <source>
        <strain evidence="1 2">DSM 16917</strain>
    </source>
</reference>
<name>A0A1M5Z5G5_9GAMM</name>
<dbReference type="AlphaFoldDB" id="A0A1M5Z5G5"/>
<dbReference type="EMBL" id="FQXG01000009">
    <property type="protein sequence ID" value="SHI19348.1"/>
    <property type="molecule type" value="Genomic_DNA"/>
</dbReference>
<sequence>MHQPETFHLLSQDALDTIKQDLTRRLGVQCLAYVELLQRQAPMEIVEQAYRAVAQYHQALASVQQVLWDKQQAA</sequence>
<evidence type="ECO:0000313" key="1">
    <source>
        <dbReference type="EMBL" id="SHI19348.1"/>
    </source>
</evidence>
<keyword evidence="2" id="KW-1185">Reference proteome</keyword>
<dbReference type="STRING" id="299255.SAMN02745129_4662"/>
<protein>
    <submittedName>
        <fullName evidence="1">Uncharacterized protein</fullName>
    </submittedName>
</protein>
<evidence type="ECO:0000313" key="2">
    <source>
        <dbReference type="Proteomes" id="UP000184268"/>
    </source>
</evidence>